<evidence type="ECO:0000313" key="8">
    <source>
        <dbReference type="Proteomes" id="UP000245461"/>
    </source>
</evidence>
<dbReference type="EMBL" id="QGLE01000003">
    <property type="protein sequence ID" value="PWR24712.1"/>
    <property type="molecule type" value="Genomic_DNA"/>
</dbReference>
<dbReference type="GO" id="GO:0016020">
    <property type="term" value="C:membrane"/>
    <property type="evidence" value="ECO:0007669"/>
    <property type="project" value="UniProtKB-SubCell"/>
</dbReference>
<keyword evidence="4 6" id="KW-0472">Membrane</keyword>
<feature type="compositionally biased region" description="Polar residues" evidence="5">
    <location>
        <begin position="139"/>
        <end position="154"/>
    </location>
</feature>
<dbReference type="AlphaFoldDB" id="A0A317EDN6"/>
<feature type="region of interest" description="Disordered" evidence="5">
    <location>
        <begin position="179"/>
        <end position="206"/>
    </location>
</feature>
<evidence type="ECO:0000256" key="3">
    <source>
        <dbReference type="ARBA" id="ARBA00022989"/>
    </source>
</evidence>
<dbReference type="Pfam" id="PF09731">
    <property type="entry name" value="Mitofilin"/>
    <property type="match status" value="1"/>
</dbReference>
<comment type="caution">
    <text evidence="7">The sequence shown here is derived from an EMBL/GenBank/DDBJ whole genome shotgun (WGS) entry which is preliminary data.</text>
</comment>
<feature type="compositionally biased region" description="Basic and acidic residues" evidence="5">
    <location>
        <begin position="1"/>
        <end position="18"/>
    </location>
</feature>
<evidence type="ECO:0000256" key="2">
    <source>
        <dbReference type="ARBA" id="ARBA00022692"/>
    </source>
</evidence>
<feature type="region of interest" description="Disordered" evidence="5">
    <location>
        <begin position="135"/>
        <end position="155"/>
    </location>
</feature>
<evidence type="ECO:0008006" key="9">
    <source>
        <dbReference type="Google" id="ProtNLM"/>
    </source>
</evidence>
<keyword evidence="3 6" id="KW-1133">Transmembrane helix</keyword>
<sequence>MTERPDQPGQKPDPRDLDIEIEAATGGDAGPGSDAPILDKPLEDPPPRFDSSAYAMPPAPRGSRRSLWLGVSAIVLIGAGAAIWHFYGERLIAAPVAATAPIPVNGGALESRVGALETAVASLDRKLQALEGRVAAAGDSQTGDTAAEDPSSSEAALAELRDEIAALRERQGALEENLAATEDGGDTPTAEPASPEPAPAPAPGGIIADTALSARMAALEAKLAALPMVDPEALAGLEREIAALKTASAETDTRIASETERLKSVGRGVSLVYAIGRLRSGVEGEAPFAAPLDAVRGHFEALGLLREPAIGKALDTLSAHAAAGLPNRASLAARFAAQARAALQAARIPQDGDMVDRLLAEAGNLVTVRPIGEIEGDSVEARLARAEARLGRGDLAGALTEIAPLQGGAANALAGWKADAEARLAAETAVDLLDGEVSARFAEAN</sequence>
<keyword evidence="8" id="KW-1185">Reference proteome</keyword>
<evidence type="ECO:0000313" key="7">
    <source>
        <dbReference type="EMBL" id="PWR24712.1"/>
    </source>
</evidence>
<feature type="transmembrane region" description="Helical" evidence="6">
    <location>
        <begin position="66"/>
        <end position="87"/>
    </location>
</feature>
<protein>
    <recommendedName>
        <fullName evidence="9">Inner membrane protein</fullName>
    </recommendedName>
</protein>
<accession>A0A317EDN6</accession>
<gene>
    <name evidence="7" type="ORF">DKG74_07885</name>
</gene>
<dbReference type="InterPro" id="IPR019133">
    <property type="entry name" value="MIC60"/>
</dbReference>
<evidence type="ECO:0000256" key="1">
    <source>
        <dbReference type="ARBA" id="ARBA00004370"/>
    </source>
</evidence>
<evidence type="ECO:0000256" key="4">
    <source>
        <dbReference type="ARBA" id="ARBA00023136"/>
    </source>
</evidence>
<proteinExistence type="predicted"/>
<organism evidence="7 8">
    <name type="scientific">Zavarzinia aquatilis</name>
    <dbReference type="NCBI Taxonomy" id="2211142"/>
    <lineage>
        <taxon>Bacteria</taxon>
        <taxon>Pseudomonadati</taxon>
        <taxon>Pseudomonadota</taxon>
        <taxon>Alphaproteobacteria</taxon>
        <taxon>Rhodospirillales</taxon>
        <taxon>Zavarziniaceae</taxon>
        <taxon>Zavarzinia</taxon>
    </lineage>
</organism>
<evidence type="ECO:0000256" key="5">
    <source>
        <dbReference type="SAM" id="MobiDB-lite"/>
    </source>
</evidence>
<reference evidence="7 8" key="1">
    <citation type="submission" date="2018-05" db="EMBL/GenBank/DDBJ databases">
        <title>Zavarzinia sp. HR-AS.</title>
        <authorList>
            <person name="Lee Y."/>
            <person name="Jeon C.O."/>
        </authorList>
    </citation>
    <scope>NUCLEOTIDE SEQUENCE [LARGE SCALE GENOMIC DNA]</scope>
    <source>
        <strain evidence="7 8">HR-AS</strain>
    </source>
</reference>
<feature type="region of interest" description="Disordered" evidence="5">
    <location>
        <begin position="1"/>
        <end position="60"/>
    </location>
</feature>
<comment type="subcellular location">
    <subcellularLocation>
        <location evidence="1">Membrane</location>
    </subcellularLocation>
</comment>
<name>A0A317EDN6_9PROT</name>
<dbReference type="OrthoDB" id="8480612at2"/>
<evidence type="ECO:0000256" key="6">
    <source>
        <dbReference type="SAM" id="Phobius"/>
    </source>
</evidence>
<dbReference type="RefSeq" id="WP_109904414.1">
    <property type="nucleotide sequence ID" value="NZ_QGLE01000003.1"/>
</dbReference>
<keyword evidence="2 6" id="KW-0812">Transmembrane</keyword>
<dbReference type="Proteomes" id="UP000245461">
    <property type="component" value="Unassembled WGS sequence"/>
</dbReference>